<reference evidence="1" key="1">
    <citation type="journal article" date="2004" name="Nature">
        <title>Genome duplication in the teleost fish Tetraodon nigroviridis reveals the early vertebrate proto-karyotype.</title>
        <authorList>
            <person name="Jaillon O."/>
            <person name="Aury J.-M."/>
            <person name="Brunet F."/>
            <person name="Petit J.-L."/>
            <person name="Stange-Thomann N."/>
            <person name="Mauceli E."/>
            <person name="Bouneau L."/>
            <person name="Fischer C."/>
            <person name="Ozouf-Costaz C."/>
            <person name="Bernot A."/>
            <person name="Nicaud S."/>
            <person name="Jaffe D."/>
            <person name="Fisher S."/>
            <person name="Lutfalla G."/>
            <person name="Dossat C."/>
            <person name="Segurens B."/>
            <person name="Dasilva C."/>
            <person name="Salanoubat M."/>
            <person name="Levy M."/>
            <person name="Boudet N."/>
            <person name="Castellano S."/>
            <person name="Anthouard V."/>
            <person name="Jubin C."/>
            <person name="Castelli V."/>
            <person name="Katinka M."/>
            <person name="Vacherie B."/>
            <person name="Biemont C."/>
            <person name="Skalli Z."/>
            <person name="Cattolico L."/>
            <person name="Poulain J."/>
            <person name="De Berardinis V."/>
            <person name="Cruaud C."/>
            <person name="Duprat S."/>
            <person name="Brottier P."/>
            <person name="Coutanceau J.-P."/>
            <person name="Gouzy J."/>
            <person name="Parra G."/>
            <person name="Lardier G."/>
            <person name="Chapple C."/>
            <person name="McKernan K.J."/>
            <person name="McEwan P."/>
            <person name="Bosak S."/>
            <person name="Kellis M."/>
            <person name="Volff J.-N."/>
            <person name="Guigo R."/>
            <person name="Zody M.C."/>
            <person name="Mesirov J."/>
            <person name="Lindblad-Toh K."/>
            <person name="Birren B."/>
            <person name="Nusbaum C."/>
            <person name="Kahn D."/>
            <person name="Robinson-Rechavi M."/>
            <person name="Laudet V."/>
            <person name="Schachter V."/>
            <person name="Quetier F."/>
            <person name="Saurin W."/>
            <person name="Scarpelli C."/>
            <person name="Wincker P."/>
            <person name="Lander E.S."/>
            <person name="Weissenbach J."/>
            <person name="Roest Crollius H."/>
        </authorList>
    </citation>
    <scope>NUCLEOTIDE SEQUENCE [LARGE SCALE GENOMIC DNA]</scope>
</reference>
<evidence type="ECO:0000313" key="1">
    <source>
        <dbReference type="EMBL" id="CAF96148.1"/>
    </source>
</evidence>
<dbReference type="AlphaFoldDB" id="Q4ST84"/>
<sequence length="36" mass="3946">SGSRITCFAPQNFSPKQAAYVDSFCWAAVQHEQSSP</sequence>
<protein>
    <submittedName>
        <fullName evidence="1">Chromosome undetermined SCAF14277, whole genome shotgun sequence</fullName>
    </submittedName>
</protein>
<name>Q4ST84_TETNG</name>
<dbReference type="KEGG" id="tng:GSTEN00013070G001"/>
<proteinExistence type="predicted"/>
<dbReference type="EMBL" id="CAAE01014277">
    <property type="protein sequence ID" value="CAF96148.1"/>
    <property type="molecule type" value="Genomic_DNA"/>
</dbReference>
<feature type="non-terminal residue" evidence="1">
    <location>
        <position position="1"/>
    </location>
</feature>
<accession>Q4ST84</accession>
<reference evidence="1" key="2">
    <citation type="submission" date="2004-02" db="EMBL/GenBank/DDBJ databases">
        <authorList>
            <consortium name="Genoscope"/>
            <consortium name="Whitehead Institute Centre for Genome Research"/>
        </authorList>
    </citation>
    <scope>NUCLEOTIDE SEQUENCE</scope>
</reference>
<organism evidence="1">
    <name type="scientific">Tetraodon nigroviridis</name>
    <name type="common">Spotted green pufferfish</name>
    <name type="synonym">Chelonodon nigroviridis</name>
    <dbReference type="NCBI Taxonomy" id="99883"/>
    <lineage>
        <taxon>Eukaryota</taxon>
        <taxon>Metazoa</taxon>
        <taxon>Chordata</taxon>
        <taxon>Craniata</taxon>
        <taxon>Vertebrata</taxon>
        <taxon>Euteleostomi</taxon>
        <taxon>Actinopterygii</taxon>
        <taxon>Neopterygii</taxon>
        <taxon>Teleostei</taxon>
        <taxon>Neoteleostei</taxon>
        <taxon>Acanthomorphata</taxon>
        <taxon>Eupercaria</taxon>
        <taxon>Tetraodontiformes</taxon>
        <taxon>Tetradontoidea</taxon>
        <taxon>Tetraodontidae</taxon>
        <taxon>Tetraodon</taxon>
    </lineage>
</organism>
<feature type="non-terminal residue" evidence="1">
    <location>
        <position position="36"/>
    </location>
</feature>
<gene>
    <name evidence="1" type="ORF">GSTENG00013070001</name>
</gene>